<comment type="caution">
    <text evidence="1">The sequence shown here is derived from an EMBL/GenBank/DDBJ whole genome shotgun (WGS) entry which is preliminary data.</text>
</comment>
<feature type="non-terminal residue" evidence="1">
    <location>
        <position position="87"/>
    </location>
</feature>
<proteinExistence type="predicted"/>
<reference evidence="1" key="1">
    <citation type="submission" date="2021-02" db="EMBL/GenBank/DDBJ databases">
        <authorList>
            <person name="Nowell W R."/>
        </authorList>
    </citation>
    <scope>NUCLEOTIDE SEQUENCE</scope>
</reference>
<dbReference type="Proteomes" id="UP000681967">
    <property type="component" value="Unassembled WGS sequence"/>
</dbReference>
<accession>A0A8S2U8J3</accession>
<feature type="non-terminal residue" evidence="1">
    <location>
        <position position="1"/>
    </location>
</feature>
<evidence type="ECO:0000313" key="1">
    <source>
        <dbReference type="EMBL" id="CAF4330113.1"/>
    </source>
</evidence>
<sequence>VINQYEKIASEEGINESNLAVILEQMLAQTQYPTKFTKLTAPTDLTLSSNELEQKQQEEIQVIESHDEILTSTSIDQKEILNQDDLP</sequence>
<evidence type="ECO:0000313" key="2">
    <source>
        <dbReference type="Proteomes" id="UP000681967"/>
    </source>
</evidence>
<protein>
    <submittedName>
        <fullName evidence="1">Uncharacterized protein</fullName>
    </submittedName>
</protein>
<organism evidence="1 2">
    <name type="scientific">Rotaria magnacalcarata</name>
    <dbReference type="NCBI Taxonomy" id="392030"/>
    <lineage>
        <taxon>Eukaryota</taxon>
        <taxon>Metazoa</taxon>
        <taxon>Spiralia</taxon>
        <taxon>Gnathifera</taxon>
        <taxon>Rotifera</taxon>
        <taxon>Eurotatoria</taxon>
        <taxon>Bdelloidea</taxon>
        <taxon>Philodinida</taxon>
        <taxon>Philodinidae</taxon>
        <taxon>Rotaria</taxon>
    </lineage>
</organism>
<dbReference type="EMBL" id="CAJOBH010041288">
    <property type="protein sequence ID" value="CAF4330113.1"/>
    <property type="molecule type" value="Genomic_DNA"/>
</dbReference>
<name>A0A8S2U8J3_9BILA</name>
<gene>
    <name evidence="1" type="ORF">BYL167_LOCUS28650</name>
</gene>
<dbReference type="AlphaFoldDB" id="A0A8S2U8J3"/>